<dbReference type="Proteomes" id="UP001064632">
    <property type="component" value="Chromosome"/>
</dbReference>
<keyword evidence="3" id="KW-1185">Reference proteome</keyword>
<evidence type="ECO:0000313" key="3">
    <source>
        <dbReference type="Proteomes" id="UP001064632"/>
    </source>
</evidence>
<feature type="chain" id="PRO_5045504461" evidence="1">
    <location>
        <begin position="23"/>
        <end position="294"/>
    </location>
</feature>
<feature type="signal peptide" evidence="1">
    <location>
        <begin position="1"/>
        <end position="22"/>
    </location>
</feature>
<evidence type="ECO:0000313" key="2">
    <source>
        <dbReference type="EMBL" id="UXI65893.1"/>
    </source>
</evidence>
<evidence type="ECO:0000256" key="1">
    <source>
        <dbReference type="SAM" id="SignalP"/>
    </source>
</evidence>
<dbReference type="RefSeq" id="WP_261692888.1">
    <property type="nucleotide sequence ID" value="NZ_CP104694.1"/>
</dbReference>
<protein>
    <submittedName>
        <fullName evidence="2">Uncharacterized protein</fullName>
    </submittedName>
</protein>
<name>A0ABY6B9T9_9GAMM</name>
<keyword evidence="1" id="KW-0732">Signal</keyword>
<dbReference type="EMBL" id="CP104694">
    <property type="protein sequence ID" value="UXI65893.1"/>
    <property type="molecule type" value="Genomic_DNA"/>
</dbReference>
<reference evidence="2" key="1">
    <citation type="submission" date="2022-09" db="EMBL/GenBank/DDBJ databases">
        <title>Tahibacter sp. nov., isolated from a fresh water.</title>
        <authorList>
            <person name="Baek J.H."/>
            <person name="Lee J.K."/>
            <person name="Kim J.M."/>
            <person name="Jeon C.O."/>
        </authorList>
    </citation>
    <scope>NUCLEOTIDE SEQUENCE</scope>
    <source>
        <strain evidence="2">W38</strain>
    </source>
</reference>
<accession>A0ABY6B9T9</accession>
<sequence length="294" mass="29884">MKTRAALTVIAAALLLPTAAMAGGGGVPTKVVVSARFTPSTIAAGQSTTLSWQARGGDITGCRITGLPGGLQWGGESGAIPVRPTQTTTARVLCSEENGAYAVATPTVTVAQAKVVPESAPRITAAAKPTFLLSPGTATVSYSSIYATGCNKGPTSGSYSRFFMRTTLEVISCWGPGGTTSVVVKIPVLEDYLAAGTESDQARKVASSPTIGDLGSAVEEGNLQYADGDFNNDGNADSIVVDVNDQMAYVILGERDGGSRIVKSIAGVADLEQIQSIDVPAGAAAENIVVTVAQ</sequence>
<organism evidence="2 3">
    <name type="scientific">Tahibacter amnicola</name>
    <dbReference type="NCBI Taxonomy" id="2976241"/>
    <lineage>
        <taxon>Bacteria</taxon>
        <taxon>Pseudomonadati</taxon>
        <taxon>Pseudomonadota</taxon>
        <taxon>Gammaproteobacteria</taxon>
        <taxon>Lysobacterales</taxon>
        <taxon>Rhodanobacteraceae</taxon>
        <taxon>Tahibacter</taxon>
    </lineage>
</organism>
<gene>
    <name evidence="2" type="ORF">N4264_14115</name>
</gene>
<proteinExistence type="predicted"/>